<name>A0A2Z7AI51_9LAMI</name>
<sequence length="309" mass="35041">MVKCERKLSFRSSISLIKLNWFQMEQDPTIVCRCPHALIFGYVGREFRSIDRLPHILCWQGTPIHRSVTTHPLLVGHSIPFIDYHTSSVEHLIFDTNHKLPLNFLYVRPVFSQSAVGRCAWRSHRICLSVGISSWKDISSSIRNQLMSDRRVSSCCKRPAVASDQPLRVEKLRRFDKLERQRFEWSALNQLLVVTDLCCSDFVVAAVCGNCSSGAGEDARASDNTALSSPCWPVSPHAPSDSSFVLSPLAWQCSCNELRVMLDLLEIVARADVKPCRVAFADLIFQEEVIVQERDHFLVIVQQSNLSRV</sequence>
<dbReference type="EMBL" id="KV014888">
    <property type="protein sequence ID" value="KZV21451.1"/>
    <property type="molecule type" value="Genomic_DNA"/>
</dbReference>
<keyword evidence="2" id="KW-1185">Reference proteome</keyword>
<dbReference type="AlphaFoldDB" id="A0A2Z7AI51"/>
<evidence type="ECO:0000313" key="1">
    <source>
        <dbReference type="EMBL" id="KZV21451.1"/>
    </source>
</evidence>
<accession>A0A2Z7AI51</accession>
<proteinExistence type="predicted"/>
<dbReference type="Proteomes" id="UP000250235">
    <property type="component" value="Unassembled WGS sequence"/>
</dbReference>
<gene>
    <name evidence="1" type="ORF">F511_22841</name>
</gene>
<keyword evidence="1" id="KW-0808">Transferase</keyword>
<reference evidence="1 2" key="1">
    <citation type="journal article" date="2015" name="Proc. Natl. Acad. Sci. U.S.A.">
        <title>The resurrection genome of Boea hygrometrica: A blueprint for survival of dehydration.</title>
        <authorList>
            <person name="Xiao L."/>
            <person name="Yang G."/>
            <person name="Zhang L."/>
            <person name="Yang X."/>
            <person name="Zhao S."/>
            <person name="Ji Z."/>
            <person name="Zhou Q."/>
            <person name="Hu M."/>
            <person name="Wang Y."/>
            <person name="Chen M."/>
            <person name="Xu Y."/>
            <person name="Jin H."/>
            <person name="Xiao X."/>
            <person name="Hu G."/>
            <person name="Bao F."/>
            <person name="Hu Y."/>
            <person name="Wan P."/>
            <person name="Li L."/>
            <person name="Deng X."/>
            <person name="Kuang T."/>
            <person name="Xiang C."/>
            <person name="Zhu J.K."/>
            <person name="Oliver M.J."/>
            <person name="He Y."/>
        </authorList>
    </citation>
    <scope>NUCLEOTIDE SEQUENCE [LARGE SCALE GENOMIC DNA]</scope>
    <source>
        <strain evidence="2">cv. XS01</strain>
    </source>
</reference>
<organism evidence="1 2">
    <name type="scientific">Dorcoceras hygrometricum</name>
    <dbReference type="NCBI Taxonomy" id="472368"/>
    <lineage>
        <taxon>Eukaryota</taxon>
        <taxon>Viridiplantae</taxon>
        <taxon>Streptophyta</taxon>
        <taxon>Embryophyta</taxon>
        <taxon>Tracheophyta</taxon>
        <taxon>Spermatophyta</taxon>
        <taxon>Magnoliopsida</taxon>
        <taxon>eudicotyledons</taxon>
        <taxon>Gunneridae</taxon>
        <taxon>Pentapetalae</taxon>
        <taxon>asterids</taxon>
        <taxon>lamiids</taxon>
        <taxon>Lamiales</taxon>
        <taxon>Gesneriaceae</taxon>
        <taxon>Didymocarpoideae</taxon>
        <taxon>Trichosporeae</taxon>
        <taxon>Loxocarpinae</taxon>
        <taxon>Dorcoceras</taxon>
    </lineage>
</organism>
<protein>
    <submittedName>
        <fullName evidence="1">HXXXD-type acyl-transferase family protein</fullName>
    </submittedName>
</protein>
<dbReference type="GO" id="GO:0016740">
    <property type="term" value="F:transferase activity"/>
    <property type="evidence" value="ECO:0007669"/>
    <property type="project" value="UniProtKB-KW"/>
</dbReference>
<evidence type="ECO:0000313" key="2">
    <source>
        <dbReference type="Proteomes" id="UP000250235"/>
    </source>
</evidence>